<dbReference type="PANTHER" id="PTHR24173">
    <property type="entry name" value="ANKYRIN REPEAT CONTAINING"/>
    <property type="match status" value="1"/>
</dbReference>
<evidence type="ECO:0000313" key="6">
    <source>
        <dbReference type="Proteomes" id="UP000740926"/>
    </source>
</evidence>
<reference evidence="5 6" key="1">
    <citation type="journal article" date="2020" name="Microb. Genom.">
        <title>Genetic diversity of clinical and environmental Mucorales isolates obtained from an investigation of mucormycosis cases among solid organ transplant recipients.</title>
        <authorList>
            <person name="Nguyen M.H."/>
            <person name="Kaul D."/>
            <person name="Muto C."/>
            <person name="Cheng S.J."/>
            <person name="Richter R.A."/>
            <person name="Bruno V.M."/>
            <person name="Liu G."/>
            <person name="Beyhan S."/>
            <person name="Sundermann A.J."/>
            <person name="Mounaud S."/>
            <person name="Pasculle A.W."/>
            <person name="Nierman W.C."/>
            <person name="Driscoll E."/>
            <person name="Cumbie R."/>
            <person name="Clancy C.J."/>
            <person name="Dupont C.L."/>
        </authorList>
    </citation>
    <scope>NUCLEOTIDE SEQUENCE [LARGE SCALE GENOMIC DNA]</scope>
    <source>
        <strain evidence="5 6">GL24</strain>
    </source>
</reference>
<feature type="repeat" description="ANK" evidence="3">
    <location>
        <begin position="346"/>
        <end position="369"/>
    </location>
</feature>
<protein>
    <submittedName>
        <fullName evidence="5">Uncharacterized protein</fullName>
    </submittedName>
</protein>
<dbReference type="PROSITE" id="PS50297">
    <property type="entry name" value="ANK_REP_REGION"/>
    <property type="match status" value="2"/>
</dbReference>
<dbReference type="EMBL" id="JAANIU010004012">
    <property type="protein sequence ID" value="KAG1558107.1"/>
    <property type="molecule type" value="Genomic_DNA"/>
</dbReference>
<sequence>MYLSAINNYLTPSEEEDKTSQLINQVKDTALRLSLQEEYQSIQKDHQRIVSLLSQRSDTLYQENEELKLIVHESQKRYEKAVREMQFYKKKCEDDSEVFYERQRNNSGTSLFSANSSQSTEGSVYSAKMSSQRSSVYQTGNSIIQQRKSDPLGFGGSDALWDTIAKSQGSSDVTVEKIISNFLRRGGSPNTAKQSASSHAVKYGYGMIHALIVIKAPRPLDLLLQQGANPNVISLGQTEEDKVSPCYLAAKVGWLAGLQRLVQAGGDLMSARGEGIKKKTVLHVAAEEGHLSLVEYIIHHTQDVLNQETDGEGANALHYASASGHTDLVAYIIRTCQLSVDSLDNRGETPLHWASRAGQLEVVKLLVEKYKSDVNAYLTKKVSTPYDLAKSTGNKKIVDYLKQMGGMTSKKMDKKKEEEVPKHLESALTRNGFFMD</sequence>
<evidence type="ECO:0000256" key="2">
    <source>
        <dbReference type="ARBA" id="ARBA00023043"/>
    </source>
</evidence>
<name>A0A9P6YRC2_9FUNG</name>
<evidence type="ECO:0000256" key="4">
    <source>
        <dbReference type="SAM" id="Coils"/>
    </source>
</evidence>
<dbReference type="SUPFAM" id="SSF48403">
    <property type="entry name" value="Ankyrin repeat"/>
    <property type="match status" value="1"/>
</dbReference>
<dbReference type="PANTHER" id="PTHR24173:SF74">
    <property type="entry name" value="ANKYRIN REPEAT DOMAIN-CONTAINING PROTEIN 16"/>
    <property type="match status" value="1"/>
</dbReference>
<accession>A0A9P6YRC2</accession>
<dbReference type="SMART" id="SM00248">
    <property type="entry name" value="ANK"/>
    <property type="match status" value="6"/>
</dbReference>
<proteinExistence type="predicted"/>
<keyword evidence="2 3" id="KW-0040">ANK repeat</keyword>
<dbReference type="Gene3D" id="1.25.40.20">
    <property type="entry name" value="Ankyrin repeat-containing domain"/>
    <property type="match status" value="3"/>
</dbReference>
<keyword evidence="6" id="KW-1185">Reference proteome</keyword>
<dbReference type="InterPro" id="IPR036770">
    <property type="entry name" value="Ankyrin_rpt-contain_sf"/>
</dbReference>
<evidence type="ECO:0000313" key="5">
    <source>
        <dbReference type="EMBL" id="KAG1558107.1"/>
    </source>
</evidence>
<feature type="coiled-coil region" evidence="4">
    <location>
        <begin position="64"/>
        <end position="91"/>
    </location>
</feature>
<keyword evidence="4" id="KW-0175">Coiled coil</keyword>
<dbReference type="Pfam" id="PF12796">
    <property type="entry name" value="Ank_2"/>
    <property type="match status" value="1"/>
</dbReference>
<organism evidence="5 6">
    <name type="scientific">Rhizopus delemar</name>
    <dbReference type="NCBI Taxonomy" id="936053"/>
    <lineage>
        <taxon>Eukaryota</taxon>
        <taxon>Fungi</taxon>
        <taxon>Fungi incertae sedis</taxon>
        <taxon>Mucoromycota</taxon>
        <taxon>Mucoromycotina</taxon>
        <taxon>Mucoromycetes</taxon>
        <taxon>Mucorales</taxon>
        <taxon>Mucorineae</taxon>
        <taxon>Rhizopodaceae</taxon>
        <taxon>Rhizopus</taxon>
    </lineage>
</organism>
<dbReference type="OMA" id="ASARYWP"/>
<evidence type="ECO:0000256" key="3">
    <source>
        <dbReference type="PROSITE-ProRule" id="PRU00023"/>
    </source>
</evidence>
<comment type="caution">
    <text evidence="5">The sequence shown here is derived from an EMBL/GenBank/DDBJ whole genome shotgun (WGS) entry which is preliminary data.</text>
</comment>
<dbReference type="InterPro" id="IPR002110">
    <property type="entry name" value="Ankyrin_rpt"/>
</dbReference>
<evidence type="ECO:0000256" key="1">
    <source>
        <dbReference type="ARBA" id="ARBA00022737"/>
    </source>
</evidence>
<dbReference type="AlphaFoldDB" id="A0A9P6YRC2"/>
<dbReference type="PROSITE" id="PS50088">
    <property type="entry name" value="ANK_REPEAT"/>
    <property type="match status" value="2"/>
</dbReference>
<dbReference type="Proteomes" id="UP000740926">
    <property type="component" value="Unassembled WGS sequence"/>
</dbReference>
<keyword evidence="1" id="KW-0677">Repeat</keyword>
<feature type="repeat" description="ANK" evidence="3">
    <location>
        <begin position="277"/>
        <end position="309"/>
    </location>
</feature>
<gene>
    <name evidence="5" type="ORF">G6F50_012545</name>
</gene>